<evidence type="ECO:0000313" key="2">
    <source>
        <dbReference type="Proteomes" id="UP000068067"/>
    </source>
</evidence>
<protein>
    <recommendedName>
        <fullName evidence="3">DUF2199 domain-containing protein</fullName>
    </recommendedName>
</protein>
<reference evidence="1 2" key="1">
    <citation type="submission" date="2014-08" db="EMBL/GenBank/DDBJ databases">
        <title>Complete genome sequence of Corynebacterium deserti GIMN1.010 (=DSM 45689), isolated from desert sand in western China.</title>
        <authorList>
            <person name="Ruckert C."/>
            <person name="Albersmeier A."/>
            <person name="Kalinowski J."/>
        </authorList>
    </citation>
    <scope>NUCLEOTIDE SEQUENCE [LARGE SCALE GENOMIC DNA]</scope>
    <source>
        <strain evidence="1 2">GIMN1.010</strain>
    </source>
</reference>
<accession>A0A0M4CW90</accession>
<dbReference type="PATRIC" id="fig|931089.4.peg.926"/>
<organism evidence="1 2">
    <name type="scientific">Corynebacterium deserti GIMN1.010</name>
    <dbReference type="NCBI Taxonomy" id="931089"/>
    <lineage>
        <taxon>Bacteria</taxon>
        <taxon>Bacillati</taxon>
        <taxon>Actinomycetota</taxon>
        <taxon>Actinomycetes</taxon>
        <taxon>Mycobacteriales</taxon>
        <taxon>Corynebacteriaceae</taxon>
        <taxon>Corynebacterium</taxon>
    </lineage>
</organism>
<dbReference type="Proteomes" id="UP000068067">
    <property type="component" value="Chromosome"/>
</dbReference>
<dbReference type="Pfam" id="PF09965">
    <property type="entry name" value="DUF2199"/>
    <property type="match status" value="1"/>
</dbReference>
<sequence length="168" mass="19280">MQLVSYKCPDCDSTHLGRPALNLRFPEPVIDAMQRGDRVKTGPSICQILYPKPKRHFIKANFAIPIHEGGQLDYGGWIELEEEDLRIYENFRQWMGSKRISGILTSKIPGFEDAYGTPVIVTITDEDTYPHLHPLNIDTRLYKDLTNGVSNHEAELRMKSWILAVNQR</sequence>
<evidence type="ECO:0008006" key="3">
    <source>
        <dbReference type="Google" id="ProtNLM"/>
    </source>
</evidence>
<proteinExistence type="predicted"/>
<dbReference type="RefSeq" id="WP_053544449.1">
    <property type="nucleotide sequence ID" value="NZ_CP009220.1"/>
</dbReference>
<dbReference type="KEGG" id="cdx:CDES_04585"/>
<keyword evidence="2" id="KW-1185">Reference proteome</keyword>
<evidence type="ECO:0000313" key="1">
    <source>
        <dbReference type="EMBL" id="ALC05362.1"/>
    </source>
</evidence>
<name>A0A0M4CW90_9CORY</name>
<dbReference type="AlphaFoldDB" id="A0A0M4CW90"/>
<dbReference type="OrthoDB" id="4404538at2"/>
<dbReference type="InterPro" id="IPR018697">
    <property type="entry name" value="DUF2199"/>
</dbReference>
<gene>
    <name evidence="1" type="ORF">CDES_04585</name>
</gene>
<dbReference type="EMBL" id="CP009220">
    <property type="protein sequence ID" value="ALC05362.1"/>
    <property type="molecule type" value="Genomic_DNA"/>
</dbReference>